<dbReference type="InterPro" id="IPR029044">
    <property type="entry name" value="Nucleotide-diphossugar_trans"/>
</dbReference>
<feature type="transmembrane region" description="Helical" evidence="7">
    <location>
        <begin position="204"/>
        <end position="231"/>
    </location>
</feature>
<keyword evidence="9" id="KW-1185">Reference proteome</keyword>
<name>A0A1Y0E9U8_9RHOB</name>
<dbReference type="EC" id="2.4.1.-" evidence="8"/>
<keyword evidence="6 7" id="KW-0472">Membrane</keyword>
<feature type="transmembrane region" description="Helical" evidence="7">
    <location>
        <begin position="493"/>
        <end position="519"/>
    </location>
</feature>
<protein>
    <submittedName>
        <fullName evidence="8">Beta-monoglucosyldiacylglycerol synthase</fullName>
        <ecNumber evidence="8">2.4.1.-</ecNumber>
    </submittedName>
</protein>
<dbReference type="PANTHER" id="PTHR43867:SF2">
    <property type="entry name" value="CELLULOSE SYNTHASE CATALYTIC SUBUNIT A [UDP-FORMING]"/>
    <property type="match status" value="1"/>
</dbReference>
<evidence type="ECO:0000256" key="2">
    <source>
        <dbReference type="ARBA" id="ARBA00022676"/>
    </source>
</evidence>
<evidence type="ECO:0000256" key="7">
    <source>
        <dbReference type="SAM" id="Phobius"/>
    </source>
</evidence>
<dbReference type="AlphaFoldDB" id="A0A1Y0E9U8"/>
<sequence length="633" mass="68900">MLDFITDAAIAGLSVQDARLIRSLLSKRVLDPPQADRAVAAALRMDVPLCDVLLRSCNLPADLLARHLAKAYEAPLIDPLRRAPEPALLDRWGARNALRSGLLPWRRSAQGRVIILTSCPARFAAARADLEQVFGDLCMALTTQAKLTAAIASLHAARMAAEAETCVPAAQSCRDWNASRAATGALGLLALVICWGIIDPSSLIIALSLWAIGVLVVTTLLKASAAVIGLLPGPRPLPPMAEADLPVITLLIPLYRETAIAAHLLVRLAALRYPRALLDICLVLEEDDATTRATLARTRLPGWIRAIIVPPGQVKTKPRALNYALPFAQGSIIGVWDAEDAPAPDQLHVVARHFAAAGPKVACLQGVLDYYNAGTNWLTRCFTIEYAAWFRVVLPGLARLGLVVPLGGTTLFFRRALLEDLGAWDAHNVTEDADLGLRLARRGYSTELIPTVTMEEANGRAWPWVKQRARWLKGYAITYGVHMRSPVPLLRDLGLWQFIGVQVLFLGTLSLFVLMPLFWSLWLIPLGVAHPLHGWLSSGAFWAMTYAFFAAEALALLVNLVGLHKAGRLRLWGWALTLPVYFPLGTLAAYRGLAELATRPFYWDKTAHGVVLNGLKPAAIPPPRPLRHPVSTG</sequence>
<evidence type="ECO:0000313" key="9">
    <source>
        <dbReference type="Proteomes" id="UP000195273"/>
    </source>
</evidence>
<keyword evidence="2 8" id="KW-0328">Glycosyltransferase</keyword>
<dbReference type="STRING" id="1122181.GCA_000382265_00738"/>
<keyword evidence="3 8" id="KW-0808">Transferase</keyword>
<evidence type="ECO:0000256" key="3">
    <source>
        <dbReference type="ARBA" id="ARBA00022679"/>
    </source>
</evidence>
<dbReference type="SUPFAM" id="SSF160246">
    <property type="entry name" value="EspE N-terminal domain-like"/>
    <property type="match status" value="1"/>
</dbReference>
<feature type="transmembrane region" description="Helical" evidence="7">
    <location>
        <begin position="181"/>
        <end position="198"/>
    </location>
</feature>
<dbReference type="KEGG" id="lvs:LOKVESSMR4R_01047"/>
<feature type="transmembrane region" description="Helical" evidence="7">
    <location>
        <begin position="539"/>
        <end position="559"/>
    </location>
</feature>
<accession>A0A1Y0E9U8</accession>
<dbReference type="Gene3D" id="3.90.550.10">
    <property type="entry name" value="Spore Coat Polysaccharide Biosynthesis Protein SpsA, Chain A"/>
    <property type="match status" value="1"/>
</dbReference>
<dbReference type="SUPFAM" id="SSF53448">
    <property type="entry name" value="Nucleotide-diphospho-sugar transferases"/>
    <property type="match status" value="1"/>
</dbReference>
<proteinExistence type="predicted"/>
<keyword evidence="5 7" id="KW-1133">Transmembrane helix</keyword>
<dbReference type="GO" id="GO:0016757">
    <property type="term" value="F:glycosyltransferase activity"/>
    <property type="evidence" value="ECO:0007669"/>
    <property type="project" value="UniProtKB-KW"/>
</dbReference>
<evidence type="ECO:0000313" key="8">
    <source>
        <dbReference type="EMBL" id="ARU00376.1"/>
    </source>
</evidence>
<gene>
    <name evidence="8" type="ORF">LOKVESSMR4R_01047</name>
</gene>
<keyword evidence="4 7" id="KW-0812">Transmembrane</keyword>
<dbReference type="InterPro" id="IPR050321">
    <property type="entry name" value="Glycosyltr_2/OpgH_subfam"/>
</dbReference>
<dbReference type="Proteomes" id="UP000195273">
    <property type="component" value="Chromosome"/>
</dbReference>
<evidence type="ECO:0000256" key="1">
    <source>
        <dbReference type="ARBA" id="ARBA00004141"/>
    </source>
</evidence>
<dbReference type="EMBL" id="CP021431">
    <property type="protein sequence ID" value="ARU00376.1"/>
    <property type="molecule type" value="Genomic_DNA"/>
</dbReference>
<evidence type="ECO:0000256" key="5">
    <source>
        <dbReference type="ARBA" id="ARBA00022989"/>
    </source>
</evidence>
<dbReference type="PANTHER" id="PTHR43867">
    <property type="entry name" value="CELLULOSE SYNTHASE CATALYTIC SUBUNIT A [UDP-FORMING]"/>
    <property type="match status" value="1"/>
</dbReference>
<dbReference type="InterPro" id="IPR037257">
    <property type="entry name" value="T2SS_E_N_sf"/>
</dbReference>
<comment type="subcellular location">
    <subcellularLocation>
        <location evidence="1">Membrane</location>
        <topology evidence="1">Multi-pass membrane protein</topology>
    </subcellularLocation>
</comment>
<dbReference type="RefSeq" id="WP_087206604.1">
    <property type="nucleotide sequence ID" value="NZ_CP021431.1"/>
</dbReference>
<dbReference type="OrthoDB" id="7431422at2"/>
<reference evidence="8 9" key="1">
    <citation type="submission" date="2017-05" db="EMBL/GenBank/DDBJ databases">
        <title>Genome Sequence of Loktanella vestfoldensis Strain SMR4r Isolated from a Culture of the Diatom Skeletonema marinoi.</title>
        <authorList>
            <person name="Topel M."/>
            <person name="Pinder M.I.M."/>
            <person name="Johansson O.N."/>
            <person name="Kourtchenko O."/>
            <person name="Godhe A."/>
            <person name="Clarke A.K."/>
        </authorList>
    </citation>
    <scope>NUCLEOTIDE SEQUENCE [LARGE SCALE GENOMIC DNA]</scope>
    <source>
        <strain evidence="8 9">SMR4r</strain>
    </source>
</reference>
<evidence type="ECO:0000256" key="4">
    <source>
        <dbReference type="ARBA" id="ARBA00022692"/>
    </source>
</evidence>
<dbReference type="GO" id="GO:0016020">
    <property type="term" value="C:membrane"/>
    <property type="evidence" value="ECO:0007669"/>
    <property type="project" value="UniProtKB-SubCell"/>
</dbReference>
<organism evidence="8 9">
    <name type="scientific">Yoonia vestfoldensis</name>
    <dbReference type="NCBI Taxonomy" id="245188"/>
    <lineage>
        <taxon>Bacteria</taxon>
        <taxon>Pseudomonadati</taxon>
        <taxon>Pseudomonadota</taxon>
        <taxon>Alphaproteobacteria</taxon>
        <taxon>Rhodobacterales</taxon>
        <taxon>Paracoccaceae</taxon>
        <taxon>Yoonia</taxon>
    </lineage>
</organism>
<feature type="transmembrane region" description="Helical" evidence="7">
    <location>
        <begin position="571"/>
        <end position="593"/>
    </location>
</feature>
<evidence type="ECO:0000256" key="6">
    <source>
        <dbReference type="ARBA" id="ARBA00023136"/>
    </source>
</evidence>
<dbReference type="Pfam" id="PF13641">
    <property type="entry name" value="Glyco_tranf_2_3"/>
    <property type="match status" value="1"/>
</dbReference>